<dbReference type="Pfam" id="PF17853">
    <property type="entry name" value="GGDEF_2"/>
    <property type="match status" value="1"/>
</dbReference>
<evidence type="ECO:0000259" key="2">
    <source>
        <dbReference type="Pfam" id="PF05651"/>
    </source>
</evidence>
<dbReference type="RefSeq" id="WP_061947310.1">
    <property type="nucleotide sequence ID" value="NZ_LTAO01000001.1"/>
</dbReference>
<dbReference type="PANTHER" id="PTHR33744:SF16">
    <property type="entry name" value="CARBOHYDRATE DIACID REGULATOR"/>
    <property type="match status" value="1"/>
</dbReference>
<dbReference type="PANTHER" id="PTHR33744">
    <property type="entry name" value="CARBOHYDRATE DIACID REGULATOR"/>
    <property type="match status" value="1"/>
</dbReference>
<evidence type="ECO:0000313" key="5">
    <source>
        <dbReference type="EMBL" id="KYG35087.1"/>
    </source>
</evidence>
<dbReference type="OrthoDB" id="9792148at2"/>
<dbReference type="InterPro" id="IPR008599">
    <property type="entry name" value="Diacid_rec"/>
</dbReference>
<name>A0A161QB28_9BACI</name>
<keyword evidence="6" id="KW-1185">Reference proteome</keyword>
<organism evidence="5 6">
    <name type="scientific">Alkalihalobacillus trypoxylicola</name>
    <dbReference type="NCBI Taxonomy" id="519424"/>
    <lineage>
        <taxon>Bacteria</taxon>
        <taxon>Bacillati</taxon>
        <taxon>Bacillota</taxon>
        <taxon>Bacilli</taxon>
        <taxon>Bacillales</taxon>
        <taxon>Bacillaceae</taxon>
        <taxon>Alkalihalobacillus</taxon>
    </lineage>
</organism>
<feature type="domain" description="PucR C-terminal helix-turn-helix" evidence="3">
    <location>
        <begin position="310"/>
        <end position="367"/>
    </location>
</feature>
<dbReference type="InterPro" id="IPR051448">
    <property type="entry name" value="CdaR-like_regulators"/>
</dbReference>
<dbReference type="AlphaFoldDB" id="A0A161QB28"/>
<comment type="caution">
    <text evidence="5">The sequence shown here is derived from an EMBL/GenBank/DDBJ whole genome shotgun (WGS) entry which is preliminary data.</text>
</comment>
<dbReference type="InterPro" id="IPR009057">
    <property type="entry name" value="Homeodomain-like_sf"/>
</dbReference>
<protein>
    <recommendedName>
        <fullName evidence="7">Carbohydrate diacid regulator</fullName>
    </recommendedName>
</protein>
<proteinExistence type="inferred from homology"/>
<dbReference type="Proteomes" id="UP000075806">
    <property type="component" value="Unassembled WGS sequence"/>
</dbReference>
<feature type="domain" description="Putative sugar diacid recognition" evidence="2">
    <location>
        <begin position="5"/>
        <end position="136"/>
    </location>
</feature>
<dbReference type="Pfam" id="PF13556">
    <property type="entry name" value="HTH_30"/>
    <property type="match status" value="1"/>
</dbReference>
<dbReference type="STRING" id="519424.AZF04_01765"/>
<accession>A0A161QB28</accession>
<dbReference type="SUPFAM" id="SSF46689">
    <property type="entry name" value="Homeodomain-like"/>
    <property type="match status" value="1"/>
</dbReference>
<sequence>MKLLPELAKKVIDEVRLTLNERLIIMDEEGVIIAATEQERIGTIHQGAKTVLKNKEKLYINEHNRKTLKGVKLGINLPIQFEGKIIGVLGVTGHPQKIESYADLVRKMTELMIKETYYIEQKEWQQRGIETFFHEWMNEEKMEKSIIQRGQLLGIAVGTPYICISIEAVDSNEKSVYSFMNDWFTHAFPKRQNDRLIRTLDGDFLLLRSVKKDEHEYERIKSELQRWRTNFLKLHQMGSFHAGIGDTLVSNQLKGAYTEARKACKVANQNKAIVFYNDLSLDIIFSEINRATQTEFMNRVLCPLLKETDLMTTLRAYLHHNQSIVETAKSLHIHKNTLHYRLNQISLLTDIDVKSSLGITLFYLALLFTDENSASFPLDI</sequence>
<dbReference type="InterPro" id="IPR042070">
    <property type="entry name" value="PucR_C-HTH_sf"/>
</dbReference>
<evidence type="ECO:0000259" key="4">
    <source>
        <dbReference type="Pfam" id="PF17853"/>
    </source>
</evidence>
<dbReference type="Pfam" id="PF05651">
    <property type="entry name" value="Diacid_rec"/>
    <property type="match status" value="1"/>
</dbReference>
<evidence type="ECO:0000259" key="3">
    <source>
        <dbReference type="Pfam" id="PF13556"/>
    </source>
</evidence>
<evidence type="ECO:0008006" key="7">
    <source>
        <dbReference type="Google" id="ProtNLM"/>
    </source>
</evidence>
<feature type="domain" description="CdaR GGDEF-like" evidence="4">
    <location>
        <begin position="143"/>
        <end position="266"/>
    </location>
</feature>
<dbReference type="InterPro" id="IPR025736">
    <property type="entry name" value="PucR_C-HTH_dom"/>
</dbReference>
<dbReference type="Gene3D" id="1.10.10.2840">
    <property type="entry name" value="PucR C-terminal helix-turn-helix domain"/>
    <property type="match status" value="1"/>
</dbReference>
<evidence type="ECO:0000313" key="6">
    <source>
        <dbReference type="Proteomes" id="UP000075806"/>
    </source>
</evidence>
<reference evidence="5" key="1">
    <citation type="submission" date="2016-02" db="EMBL/GenBank/DDBJ databases">
        <title>Genome sequence of Bacillus trypoxylicola KCTC 13244(T).</title>
        <authorList>
            <person name="Jeong H."/>
            <person name="Park S.-H."/>
            <person name="Choi S.-K."/>
        </authorList>
    </citation>
    <scope>NUCLEOTIDE SEQUENCE [LARGE SCALE GENOMIC DNA]</scope>
    <source>
        <strain evidence="5">KCTC 13244</strain>
    </source>
</reference>
<dbReference type="EMBL" id="LTAO01000001">
    <property type="protein sequence ID" value="KYG35087.1"/>
    <property type="molecule type" value="Genomic_DNA"/>
</dbReference>
<comment type="similarity">
    <text evidence="1">Belongs to the CdaR family.</text>
</comment>
<dbReference type="InterPro" id="IPR041522">
    <property type="entry name" value="CdaR_GGDEF"/>
</dbReference>
<gene>
    <name evidence="5" type="ORF">AZF04_01765</name>
</gene>
<evidence type="ECO:0000256" key="1">
    <source>
        <dbReference type="ARBA" id="ARBA00006754"/>
    </source>
</evidence>